<evidence type="ECO:0000256" key="2">
    <source>
        <dbReference type="ARBA" id="ARBA00006285"/>
    </source>
</evidence>
<proteinExistence type="inferred from homology"/>
<accession>A0A6A4JTY6</accession>
<keyword evidence="7" id="KW-0326">Glycosidase</keyword>
<dbReference type="PANTHER" id="PTHR22600:SF42">
    <property type="entry name" value="BETA-N-ACETYLHEXOSAMINIDASE"/>
    <property type="match status" value="1"/>
</dbReference>
<reference evidence="11" key="1">
    <citation type="journal article" date="2021" name="Mol. Ecol. Resour.">
        <title>Apolygus lucorum genome provides insights into omnivorousness and mesophyll feeding.</title>
        <authorList>
            <person name="Liu Y."/>
            <person name="Liu H."/>
            <person name="Wang H."/>
            <person name="Huang T."/>
            <person name="Liu B."/>
            <person name="Yang B."/>
            <person name="Yin L."/>
            <person name="Li B."/>
            <person name="Zhang Y."/>
            <person name="Zhang S."/>
            <person name="Jiang F."/>
            <person name="Zhang X."/>
            <person name="Ren Y."/>
            <person name="Wang B."/>
            <person name="Wang S."/>
            <person name="Lu Y."/>
            <person name="Wu K."/>
            <person name="Fan W."/>
            <person name="Wang G."/>
        </authorList>
    </citation>
    <scope>NUCLEOTIDE SEQUENCE</scope>
    <source>
        <strain evidence="11">12Hb</strain>
    </source>
</reference>
<dbReference type="EMBL" id="WIXP02000011">
    <property type="protein sequence ID" value="KAF6202882.1"/>
    <property type="molecule type" value="Genomic_DNA"/>
</dbReference>
<evidence type="ECO:0000256" key="6">
    <source>
        <dbReference type="ARBA" id="ARBA00023180"/>
    </source>
</evidence>
<dbReference type="PRINTS" id="PR00738">
    <property type="entry name" value="GLHYDRLASE20"/>
</dbReference>
<dbReference type="InterPro" id="IPR015883">
    <property type="entry name" value="Glyco_hydro_20_cat"/>
</dbReference>
<comment type="caution">
    <text evidence="11">The sequence shown here is derived from an EMBL/GenBank/DDBJ whole genome shotgun (WGS) entry which is preliminary data.</text>
</comment>
<keyword evidence="5" id="KW-0378">Hydrolase</keyword>
<dbReference type="InterPro" id="IPR017853">
    <property type="entry name" value="GH"/>
</dbReference>
<comment type="similarity">
    <text evidence="2">Belongs to the glycosyl hydrolase 20 family.</text>
</comment>
<keyword evidence="6" id="KW-0325">Glycoprotein</keyword>
<evidence type="ECO:0000256" key="7">
    <source>
        <dbReference type="ARBA" id="ARBA00023295"/>
    </source>
</evidence>
<dbReference type="Pfam" id="PF00728">
    <property type="entry name" value="Glyco_hydro_20"/>
    <property type="match status" value="1"/>
</dbReference>
<dbReference type="GO" id="GO:0005975">
    <property type="term" value="P:carbohydrate metabolic process"/>
    <property type="evidence" value="ECO:0007669"/>
    <property type="project" value="InterPro"/>
</dbReference>
<evidence type="ECO:0000256" key="8">
    <source>
        <dbReference type="PIRSR" id="PIRSR625705-1"/>
    </source>
</evidence>
<protein>
    <recommendedName>
        <fullName evidence="3">beta-N-acetylhexosaminidase</fullName>
        <ecNumber evidence="3">3.2.1.52</ecNumber>
    </recommendedName>
</protein>
<dbReference type="GO" id="GO:0016231">
    <property type="term" value="F:beta-N-acetylglucosaminidase activity"/>
    <property type="evidence" value="ECO:0007669"/>
    <property type="project" value="TreeGrafter"/>
</dbReference>
<dbReference type="InterPro" id="IPR025705">
    <property type="entry name" value="Beta_hexosaminidase_sua/sub"/>
</dbReference>
<dbReference type="SUPFAM" id="SSF51445">
    <property type="entry name" value="(Trans)glycosidases"/>
    <property type="match status" value="1"/>
</dbReference>
<evidence type="ECO:0000256" key="5">
    <source>
        <dbReference type="ARBA" id="ARBA00022801"/>
    </source>
</evidence>
<dbReference type="Gene3D" id="3.20.20.80">
    <property type="entry name" value="Glycosidases"/>
    <property type="match status" value="1"/>
</dbReference>
<dbReference type="Gene3D" id="3.30.379.10">
    <property type="entry name" value="Chitobiase/beta-hexosaminidase domain 2-like"/>
    <property type="match status" value="1"/>
</dbReference>
<evidence type="ECO:0000313" key="12">
    <source>
        <dbReference type="Proteomes" id="UP000466442"/>
    </source>
</evidence>
<dbReference type="OrthoDB" id="428480at2759"/>
<evidence type="ECO:0000313" key="11">
    <source>
        <dbReference type="EMBL" id="KAF6202882.1"/>
    </source>
</evidence>
<dbReference type="GO" id="GO:0030203">
    <property type="term" value="P:glycosaminoglycan metabolic process"/>
    <property type="evidence" value="ECO:0007669"/>
    <property type="project" value="TreeGrafter"/>
</dbReference>
<evidence type="ECO:0000256" key="1">
    <source>
        <dbReference type="ARBA" id="ARBA00001231"/>
    </source>
</evidence>
<comment type="catalytic activity">
    <reaction evidence="1">
        <text>Hydrolysis of terminal non-reducing N-acetyl-D-hexosamine residues in N-acetyl-beta-D-hexosaminides.</text>
        <dbReference type="EC" id="3.2.1.52"/>
    </reaction>
</comment>
<sequence length="638" mass="72228">MGTGSGAVEGEPSRLESTAGSQLASVLQPISSSQVMVSPPTPLRNSRNGVQMLFIFLAALIVKNTHGSVNAEKFVCENFACGQASLSNQTVQYYESIELCRLVCGRYGNLWPIPTETLTLGRMAMEIDPTTVEILIDDDASPESKGYLNDVSKLFLVRLWQGCDLTRAPSTKVQVKIRAKKYDLTLDMDTREAYKLAITTNGRLIEAFIEGDTVYGIRHGLETLLQLTARKESSGKCSVLMLTRAVIRDTPLYKHRGILMDTARNFIPLEDLKRTIDGMGSVKLNVLHWHAVDSHSFPLELKRIPQMSKTGAYSSKETYSVEEQNELIEYAKRRGVRILLEIDSPAHAGNGWTWGPAAGMGEMVLCANKEPWRQYCMQPPCGQMNPINPNLYKVLGEMFKEINERFTTHDLFHLGGDEVKFDCWNSTESIREYLLAKGMGLSTEAFHEFWADFHRKSVEAWDKAVGHSKTNVVLWTSDLTDPHDILNRLDPKRFIIQSWTGSDSEVPHKLIQKGYRLIFSTVDTWYLDHGFWGDTKYHPWSAIYNYMIPAHGDRVLGGEVCMWSEYVDKQSLDMKVWPRSAALAERLWSDPKTIGYGVSGDVNQVEYRLASARDRLIRLGIQPDQIMPRWCYLNQDKC</sequence>
<dbReference type="SUPFAM" id="SSF55545">
    <property type="entry name" value="beta-N-acetylhexosaminidase-like domain"/>
    <property type="match status" value="1"/>
</dbReference>
<feature type="domain" description="Glycoside hydrolase family 20 catalytic" evidence="9">
    <location>
        <begin position="253"/>
        <end position="590"/>
    </location>
</feature>
<keyword evidence="4" id="KW-0732">Signal</keyword>
<dbReference type="InterPro" id="IPR029019">
    <property type="entry name" value="HEX_eukaryotic_N"/>
</dbReference>
<dbReference type="CDD" id="cd06562">
    <property type="entry name" value="GH20_HexA_HexB-like"/>
    <property type="match status" value="1"/>
</dbReference>
<evidence type="ECO:0000256" key="4">
    <source>
        <dbReference type="ARBA" id="ARBA00022729"/>
    </source>
</evidence>
<dbReference type="Proteomes" id="UP000466442">
    <property type="component" value="Unassembled WGS sequence"/>
</dbReference>
<evidence type="ECO:0000259" key="9">
    <source>
        <dbReference type="Pfam" id="PF00728"/>
    </source>
</evidence>
<dbReference type="GO" id="GO:0005886">
    <property type="term" value="C:plasma membrane"/>
    <property type="evidence" value="ECO:0007669"/>
    <property type="project" value="TreeGrafter"/>
</dbReference>
<name>A0A6A4JTY6_APOLU</name>
<feature type="domain" description="Beta-hexosaminidase eukaryotic type N-terminal" evidence="10">
    <location>
        <begin position="168"/>
        <end position="227"/>
    </location>
</feature>
<evidence type="ECO:0000256" key="3">
    <source>
        <dbReference type="ARBA" id="ARBA00012663"/>
    </source>
</evidence>
<dbReference type="AlphaFoldDB" id="A0A6A4JTY6"/>
<dbReference type="EC" id="3.2.1.52" evidence="3"/>
<evidence type="ECO:0000259" key="10">
    <source>
        <dbReference type="Pfam" id="PF14845"/>
    </source>
</evidence>
<keyword evidence="12" id="KW-1185">Reference proteome</keyword>
<dbReference type="FunFam" id="3.20.20.80:FF:000063">
    <property type="entry name" value="Beta-hexosaminidase"/>
    <property type="match status" value="1"/>
</dbReference>
<gene>
    <name evidence="11" type="ORF">GE061_003289</name>
</gene>
<dbReference type="Pfam" id="PF14845">
    <property type="entry name" value="Glycohydro_20b2"/>
    <property type="match status" value="1"/>
</dbReference>
<dbReference type="InterPro" id="IPR029018">
    <property type="entry name" value="Hex-like_dom2"/>
</dbReference>
<feature type="active site" description="Proton donor" evidence="8">
    <location>
        <position position="418"/>
    </location>
</feature>
<organism evidence="11 12">
    <name type="scientific">Apolygus lucorum</name>
    <name type="common">Small green plant bug</name>
    <name type="synonym">Lygocoris lucorum</name>
    <dbReference type="NCBI Taxonomy" id="248454"/>
    <lineage>
        <taxon>Eukaryota</taxon>
        <taxon>Metazoa</taxon>
        <taxon>Ecdysozoa</taxon>
        <taxon>Arthropoda</taxon>
        <taxon>Hexapoda</taxon>
        <taxon>Insecta</taxon>
        <taxon>Pterygota</taxon>
        <taxon>Neoptera</taxon>
        <taxon>Paraneoptera</taxon>
        <taxon>Hemiptera</taxon>
        <taxon>Heteroptera</taxon>
        <taxon>Panheteroptera</taxon>
        <taxon>Cimicomorpha</taxon>
        <taxon>Miridae</taxon>
        <taxon>Mirini</taxon>
        <taxon>Apolygus</taxon>
    </lineage>
</organism>
<dbReference type="PANTHER" id="PTHR22600">
    <property type="entry name" value="BETA-HEXOSAMINIDASE"/>
    <property type="match status" value="1"/>
</dbReference>